<dbReference type="EMBL" id="BK016090">
    <property type="protein sequence ID" value="DAF94261.1"/>
    <property type="molecule type" value="Genomic_DNA"/>
</dbReference>
<protein>
    <submittedName>
        <fullName evidence="1">Uncharacterized protein</fullName>
    </submittedName>
</protein>
<evidence type="ECO:0000313" key="1">
    <source>
        <dbReference type="EMBL" id="DAF94261.1"/>
    </source>
</evidence>
<dbReference type="EMBL" id="BK016090">
    <property type="protein sequence ID" value="DAF94150.1"/>
    <property type="molecule type" value="Genomic_DNA"/>
</dbReference>
<name>A0A8S5UIE3_9CAUD</name>
<reference evidence="1" key="1">
    <citation type="journal article" date="2021" name="Proc. Natl. Acad. Sci. U.S.A.">
        <title>A Catalog of Tens of Thousands of Viruses from Human Metagenomes Reveals Hidden Associations with Chronic Diseases.</title>
        <authorList>
            <person name="Tisza M.J."/>
            <person name="Buck C.B."/>
        </authorList>
    </citation>
    <scope>NUCLEOTIDE SEQUENCE</scope>
    <source>
        <strain evidence="1">Ctu2j3</strain>
    </source>
</reference>
<organism evidence="1">
    <name type="scientific">Myoviridae sp. ctu2j3</name>
    <dbReference type="NCBI Taxonomy" id="2825197"/>
    <lineage>
        <taxon>Viruses</taxon>
        <taxon>Duplodnaviria</taxon>
        <taxon>Heunggongvirae</taxon>
        <taxon>Uroviricota</taxon>
        <taxon>Caudoviricetes</taxon>
    </lineage>
</organism>
<proteinExistence type="predicted"/>
<sequence>MTDVKDDIENPQPTLVYEYAAVDPAWPELMVYKGTPTEVRAGEEAPANSTHWAPNENIGTVPYFDGEGWVPGIPLNRITLSEAQRVAEAAAAEAFQAEVESINAGYSAAERAVWADQVAAATDVVAGRESSILTALAEARGVDVETLALKILDKDAAYKATYFKALGAYQKKRDEIGAATKVTQLSFTLDMVRRVRSSGGF</sequence>
<accession>A0A8S5UIE3</accession>